<dbReference type="RefSeq" id="WP_167300081.1">
    <property type="nucleotide sequence ID" value="NZ_JAASQV010000002.1"/>
</dbReference>
<keyword evidence="3" id="KW-1185">Reference proteome</keyword>
<evidence type="ECO:0000256" key="1">
    <source>
        <dbReference type="SAM" id="MobiDB-lite"/>
    </source>
</evidence>
<evidence type="ECO:0000313" key="3">
    <source>
        <dbReference type="Proteomes" id="UP000564677"/>
    </source>
</evidence>
<dbReference type="AlphaFoldDB" id="A0A7X5V0P8"/>
<accession>A0A7X5V0P8</accession>
<sequence>MSDTLPAFPNIDSTDWSPPAQTDPIEMARITKPLVIYADADNANYQDNVWDEPRDSGWPRLNNWWDNNAPEPHQLVLRKFWKLVPGTFTHLYPGTHLQKSWAYEHGISTTDTESLTVQMGFSGGGVSAGVSATLSHSVTINDKQTSTIQFNVDPPASGTRVWMLWDLMYEFMIVKTGTNDIIPTGRYHGDVDFNNDDHYSGAYLDYRWTHLTISSGILCPQDKVFA</sequence>
<comment type="caution">
    <text evidence="2">The sequence shown here is derived from an EMBL/GenBank/DDBJ whole genome shotgun (WGS) entry which is preliminary data.</text>
</comment>
<feature type="compositionally biased region" description="Polar residues" evidence="1">
    <location>
        <begin position="11"/>
        <end position="20"/>
    </location>
</feature>
<feature type="region of interest" description="Disordered" evidence="1">
    <location>
        <begin position="1"/>
        <end position="22"/>
    </location>
</feature>
<evidence type="ECO:0000313" key="2">
    <source>
        <dbReference type="EMBL" id="NIJ65737.1"/>
    </source>
</evidence>
<gene>
    <name evidence="2" type="ORF">FHR20_002699</name>
</gene>
<name>A0A7X5V0P8_9SPHN</name>
<dbReference type="EMBL" id="JAASQV010000002">
    <property type="protein sequence ID" value="NIJ65737.1"/>
    <property type="molecule type" value="Genomic_DNA"/>
</dbReference>
<proteinExistence type="predicted"/>
<organism evidence="2 3">
    <name type="scientific">Sphingomonas leidyi</name>
    <dbReference type="NCBI Taxonomy" id="68569"/>
    <lineage>
        <taxon>Bacteria</taxon>
        <taxon>Pseudomonadati</taxon>
        <taxon>Pseudomonadota</taxon>
        <taxon>Alphaproteobacteria</taxon>
        <taxon>Sphingomonadales</taxon>
        <taxon>Sphingomonadaceae</taxon>
        <taxon>Sphingomonas</taxon>
    </lineage>
</organism>
<reference evidence="2 3" key="1">
    <citation type="submission" date="2020-03" db="EMBL/GenBank/DDBJ databases">
        <title>Genomic Encyclopedia of Type Strains, Phase IV (KMG-IV): sequencing the most valuable type-strain genomes for metagenomic binning, comparative biology and taxonomic classification.</title>
        <authorList>
            <person name="Goeker M."/>
        </authorList>
    </citation>
    <scope>NUCLEOTIDE SEQUENCE [LARGE SCALE GENOMIC DNA]</scope>
    <source>
        <strain evidence="2 3">DSM 4733</strain>
    </source>
</reference>
<protein>
    <submittedName>
        <fullName evidence="2">Uncharacterized protein</fullName>
    </submittedName>
</protein>
<dbReference type="Proteomes" id="UP000564677">
    <property type="component" value="Unassembled WGS sequence"/>
</dbReference>